<name>A0AAV4Y8Y3_CAEEX</name>
<reference evidence="1 2" key="1">
    <citation type="submission" date="2021-06" db="EMBL/GenBank/DDBJ databases">
        <title>Caerostris extrusa draft genome.</title>
        <authorList>
            <person name="Kono N."/>
            <person name="Arakawa K."/>
        </authorList>
    </citation>
    <scope>NUCLEOTIDE SEQUENCE [LARGE SCALE GENOMIC DNA]</scope>
</reference>
<keyword evidence="2" id="KW-1185">Reference proteome</keyword>
<evidence type="ECO:0000313" key="1">
    <source>
        <dbReference type="EMBL" id="GIZ03473.1"/>
    </source>
</evidence>
<gene>
    <name evidence="1" type="ORF">CEXT_471341</name>
</gene>
<protein>
    <submittedName>
        <fullName evidence="1">Uncharacterized protein</fullName>
    </submittedName>
</protein>
<dbReference type="AlphaFoldDB" id="A0AAV4Y8Y3"/>
<comment type="caution">
    <text evidence="1">The sequence shown here is derived from an EMBL/GenBank/DDBJ whole genome shotgun (WGS) entry which is preliminary data.</text>
</comment>
<dbReference type="Proteomes" id="UP001054945">
    <property type="component" value="Unassembled WGS sequence"/>
</dbReference>
<dbReference type="EMBL" id="BPLR01018955">
    <property type="protein sequence ID" value="GIZ03473.1"/>
    <property type="molecule type" value="Genomic_DNA"/>
</dbReference>
<proteinExistence type="predicted"/>
<sequence>MAHDRYQKEKKAEGHGSNCERNTSIPLSLFAETAIPRRIKAVITFPKVIVRQKTISVISPHIHRLSVASSATIRKKSSRPSLTSGDTLLLTFPPGSSSHPYFWNYTFLHIMTNRGICGDEGEWEKKMTSCYISTIVMKVFSKNCFH</sequence>
<accession>A0AAV4Y8Y3</accession>
<organism evidence="1 2">
    <name type="scientific">Caerostris extrusa</name>
    <name type="common">Bark spider</name>
    <name type="synonym">Caerostris bankana</name>
    <dbReference type="NCBI Taxonomy" id="172846"/>
    <lineage>
        <taxon>Eukaryota</taxon>
        <taxon>Metazoa</taxon>
        <taxon>Ecdysozoa</taxon>
        <taxon>Arthropoda</taxon>
        <taxon>Chelicerata</taxon>
        <taxon>Arachnida</taxon>
        <taxon>Araneae</taxon>
        <taxon>Araneomorphae</taxon>
        <taxon>Entelegynae</taxon>
        <taxon>Araneoidea</taxon>
        <taxon>Araneidae</taxon>
        <taxon>Caerostris</taxon>
    </lineage>
</organism>
<evidence type="ECO:0000313" key="2">
    <source>
        <dbReference type="Proteomes" id="UP001054945"/>
    </source>
</evidence>